<reference evidence="2" key="1">
    <citation type="submission" date="2022-11" db="UniProtKB">
        <authorList>
            <consortium name="WormBaseParasite"/>
        </authorList>
    </citation>
    <scope>IDENTIFICATION</scope>
</reference>
<evidence type="ECO:0000313" key="1">
    <source>
        <dbReference type="Proteomes" id="UP000887580"/>
    </source>
</evidence>
<dbReference type="Proteomes" id="UP000887580">
    <property type="component" value="Unplaced"/>
</dbReference>
<proteinExistence type="predicted"/>
<name>A0AC35FEJ6_9BILA</name>
<organism evidence="1 2">
    <name type="scientific">Panagrolaimus sp. PS1159</name>
    <dbReference type="NCBI Taxonomy" id="55785"/>
    <lineage>
        <taxon>Eukaryota</taxon>
        <taxon>Metazoa</taxon>
        <taxon>Ecdysozoa</taxon>
        <taxon>Nematoda</taxon>
        <taxon>Chromadorea</taxon>
        <taxon>Rhabditida</taxon>
        <taxon>Tylenchina</taxon>
        <taxon>Panagrolaimomorpha</taxon>
        <taxon>Panagrolaimoidea</taxon>
        <taxon>Panagrolaimidae</taxon>
        <taxon>Panagrolaimus</taxon>
    </lineage>
</organism>
<evidence type="ECO:0000313" key="2">
    <source>
        <dbReference type="WBParaSite" id="PS1159_v2.g16073.t1"/>
    </source>
</evidence>
<accession>A0AC35FEJ6</accession>
<dbReference type="WBParaSite" id="PS1159_v2.g16073.t1">
    <property type="protein sequence ID" value="PS1159_v2.g16073.t1"/>
    <property type="gene ID" value="PS1159_v2.g16073"/>
</dbReference>
<sequence>MQDPDYQDLFLFIRQGTSVGHLTSIDHWRCVLPSRGQLTAPTKSATCFISDDIQNVTSVTNQENVTSVPKQEYSVRAEIFKLVDYKTPFTLYNIGPVSRNLEEPLKVKITLNAASYWAKNYFVFCLCFPSTESEIQNINSIDYCKSEGGKHFSRVCLERSGHNELYTKSGSFQYVPGTLGYSSPFAIKQRSGTVDIFVAFGTPYENQNIPTVVITSNAFLPDTATLRYNFFKKIKWSTESGVADYCQIGAYTSDNI</sequence>
<protein>
    <submittedName>
        <fullName evidence="2">Uncharacterized protein</fullName>
    </submittedName>
</protein>